<organism evidence="1 2">
    <name type="scientific">Racocetra persica</name>
    <dbReference type="NCBI Taxonomy" id="160502"/>
    <lineage>
        <taxon>Eukaryota</taxon>
        <taxon>Fungi</taxon>
        <taxon>Fungi incertae sedis</taxon>
        <taxon>Mucoromycota</taxon>
        <taxon>Glomeromycotina</taxon>
        <taxon>Glomeromycetes</taxon>
        <taxon>Diversisporales</taxon>
        <taxon>Gigasporaceae</taxon>
        <taxon>Racocetra</taxon>
    </lineage>
</organism>
<dbReference type="Proteomes" id="UP000789920">
    <property type="component" value="Unassembled WGS sequence"/>
</dbReference>
<accession>A0ACA9Q9S2</accession>
<comment type="caution">
    <text evidence="1">The sequence shown here is derived from an EMBL/GenBank/DDBJ whole genome shotgun (WGS) entry which is preliminary data.</text>
</comment>
<gene>
    <name evidence="1" type="ORF">RPERSI_LOCUS13064</name>
</gene>
<reference evidence="1" key="1">
    <citation type="submission" date="2021-06" db="EMBL/GenBank/DDBJ databases">
        <authorList>
            <person name="Kallberg Y."/>
            <person name="Tangrot J."/>
            <person name="Rosling A."/>
        </authorList>
    </citation>
    <scope>NUCLEOTIDE SEQUENCE</scope>
    <source>
        <strain evidence="1">MA461A</strain>
    </source>
</reference>
<dbReference type="EMBL" id="CAJVQC010028597">
    <property type="protein sequence ID" value="CAG8740121.1"/>
    <property type="molecule type" value="Genomic_DNA"/>
</dbReference>
<evidence type="ECO:0000313" key="2">
    <source>
        <dbReference type="Proteomes" id="UP000789920"/>
    </source>
</evidence>
<feature type="non-terminal residue" evidence="1">
    <location>
        <position position="93"/>
    </location>
</feature>
<protein>
    <submittedName>
        <fullName evidence="1">29894_t:CDS:1</fullName>
    </submittedName>
</protein>
<feature type="non-terminal residue" evidence="1">
    <location>
        <position position="1"/>
    </location>
</feature>
<evidence type="ECO:0000313" key="1">
    <source>
        <dbReference type="EMBL" id="CAG8740121.1"/>
    </source>
</evidence>
<proteinExistence type="predicted"/>
<keyword evidence="2" id="KW-1185">Reference proteome</keyword>
<sequence length="93" mass="10366">ENTYRSLMKNICIAVGIDINGHDIVNHSGRSTPITFLFQKGVPIVTTMSLTGYKSESSYRIYTQPSNQQREDALLLLIDNVGLIPLNNLEEPS</sequence>
<name>A0ACA9Q9S2_9GLOM</name>